<evidence type="ECO:0000256" key="1">
    <source>
        <dbReference type="SAM" id="Phobius"/>
    </source>
</evidence>
<accession>A0A481Z975</accession>
<keyword evidence="1" id="KW-0472">Membrane</keyword>
<reference evidence="2" key="1">
    <citation type="journal article" date="2019" name="MBio">
        <title>Virus Genomes from Deep Sea Sediments Expand the Ocean Megavirome and Support Independent Origins of Viral Gigantism.</title>
        <authorList>
            <person name="Backstrom D."/>
            <person name="Yutin N."/>
            <person name="Jorgensen S.L."/>
            <person name="Dharamshi J."/>
            <person name="Homa F."/>
            <person name="Zaremba-Niedwiedzka K."/>
            <person name="Spang A."/>
            <person name="Wolf Y.I."/>
            <person name="Koonin E.V."/>
            <person name="Ettema T.J."/>
        </authorList>
    </citation>
    <scope>NUCLEOTIDE SEQUENCE</scope>
</reference>
<dbReference type="EMBL" id="MK500566">
    <property type="protein sequence ID" value="QBK91932.1"/>
    <property type="molecule type" value="Genomic_DNA"/>
</dbReference>
<name>A0A481Z975_9VIRU</name>
<sequence>MAKESSNGWIWALVAVIAVIIIAAIIIIVLVAIESEGVDAVCGGTGDKCKTGLTCVSGKCKKKDNEICDFDDQCASNICTDFKCVAPPTPVFPPCSATNPCTGTEICNIAEGKCKADFNEPCNVASDCFYKPAVCTGPAGLLTCRVGTGGTCTQNTDCVSNNCVNAPTGTCGPASDSPGPAFSPPPANTLLMGGNGMSMNGVSMVPRSRSILDSDRFPTPRTNNTFNAVSAFSAPTQTEMADDFRTPSPRDVKAPFKKIRKDMVMSRGDIKQSPVIDVTSYSNTVLALMKNGNIIRETDEVRDMVANNINLKRLESFNGTLYGVSVDGRMFKLNNDTFETKKWMWNVASFPTGVTHTSATLNGKHFWVQTADTGLLYDRKMCVVDKETPFKNKKRVYGNDRKTFIEIDLQTNTGMLYPNKSRVKDVAGAIITHENQLKVLRPSQTRLFSDIRLINWTPAYIKRSL</sequence>
<keyword evidence="1" id="KW-1133">Transmembrane helix</keyword>
<evidence type="ECO:0000313" key="2">
    <source>
        <dbReference type="EMBL" id="QBK91932.1"/>
    </source>
</evidence>
<feature type="transmembrane region" description="Helical" evidence="1">
    <location>
        <begin position="9"/>
        <end position="33"/>
    </location>
</feature>
<organism evidence="2">
    <name type="scientific">Pithovirus LCPAC304</name>
    <dbReference type="NCBI Taxonomy" id="2506594"/>
    <lineage>
        <taxon>Viruses</taxon>
        <taxon>Pithoviruses</taxon>
    </lineage>
</organism>
<protein>
    <submittedName>
        <fullName evidence="2">Transmembrane protein</fullName>
    </submittedName>
</protein>
<proteinExistence type="predicted"/>
<keyword evidence="1 2" id="KW-0812">Transmembrane</keyword>
<gene>
    <name evidence="2" type="ORF">LCPAC304_02740</name>
</gene>